<dbReference type="InterPro" id="IPR025051">
    <property type="entry name" value="DUF3990"/>
</dbReference>
<reference evidence="1 2" key="1">
    <citation type="submission" date="2013-04" db="EMBL/GenBank/DDBJ databases">
        <title>The Genome Sequence of Parabacteroides goldsteinii DSM 19448.</title>
        <authorList>
            <consortium name="The Broad Institute Genomics Platform"/>
            <person name="Earl A."/>
            <person name="Ward D."/>
            <person name="Feldgarden M."/>
            <person name="Gevers D."/>
            <person name="Martens E."/>
            <person name="Sakamoto M."/>
            <person name="Benno Y."/>
            <person name="Song Y."/>
            <person name="Liu C."/>
            <person name="Lee J."/>
            <person name="Bolanos M."/>
            <person name="Vaisanen M.L."/>
            <person name="Finegold S.M."/>
            <person name="Walker B."/>
            <person name="Young S."/>
            <person name="Zeng Q."/>
            <person name="Gargeya S."/>
            <person name="Fitzgerald M."/>
            <person name="Haas B."/>
            <person name="Abouelleil A."/>
            <person name="Allen A.W."/>
            <person name="Alvarado L."/>
            <person name="Arachchi H.M."/>
            <person name="Berlin A.M."/>
            <person name="Chapman S.B."/>
            <person name="Gainer-Dewar J."/>
            <person name="Goldberg J."/>
            <person name="Griggs A."/>
            <person name="Gujja S."/>
            <person name="Hansen M."/>
            <person name="Howarth C."/>
            <person name="Imamovic A."/>
            <person name="Ireland A."/>
            <person name="Larimer J."/>
            <person name="McCowan C."/>
            <person name="Murphy C."/>
            <person name="Pearson M."/>
            <person name="Poon T.W."/>
            <person name="Priest M."/>
            <person name="Roberts A."/>
            <person name="Saif S."/>
            <person name="Shea T."/>
            <person name="Sisk P."/>
            <person name="Sykes S."/>
            <person name="Wortman J."/>
            <person name="Nusbaum C."/>
            <person name="Birren B."/>
        </authorList>
    </citation>
    <scope>NUCLEOTIDE SEQUENCE [LARGE SCALE GENOMIC DNA]</scope>
    <source>
        <strain evidence="1 2">DSM 19448</strain>
    </source>
</reference>
<name>A0A0F5JQX6_9BACT</name>
<proteinExistence type="predicted"/>
<evidence type="ECO:0000313" key="2">
    <source>
        <dbReference type="Proteomes" id="UP000033047"/>
    </source>
</evidence>
<sequence>MKLYHGSNMEIDCPDLSRSKPFKDFGQGFYLSPGYEQALALAKQKTEQLLTGVPFVTTFEFDEEALNTLELTVKFFDDYCQEWAEFVFVNRDRDRVHPAHSYDIVIGPIADDGVTYQLRRFRMGVIPMDKLIEELKYAKGLTIQYYFGTERALSYLKKL</sequence>
<dbReference type="STRING" id="927665.HMPREF1535_00099"/>
<accession>A0A0F5JQX6</accession>
<dbReference type="EMBL" id="AQHV01000001">
    <property type="protein sequence ID" value="KKB59827.1"/>
    <property type="molecule type" value="Genomic_DNA"/>
</dbReference>
<dbReference type="AlphaFoldDB" id="A0A0F5JQX6"/>
<dbReference type="PATRIC" id="fig|927665.4.peg.93"/>
<dbReference type="RefSeq" id="WP_007658836.1">
    <property type="nucleotide sequence ID" value="NZ_KQ033912.1"/>
</dbReference>
<organism evidence="1 2">
    <name type="scientific">Parabacteroides goldsteinii DSM 19448 = WAL 12034</name>
    <dbReference type="NCBI Taxonomy" id="927665"/>
    <lineage>
        <taxon>Bacteria</taxon>
        <taxon>Pseudomonadati</taxon>
        <taxon>Bacteroidota</taxon>
        <taxon>Bacteroidia</taxon>
        <taxon>Bacteroidales</taxon>
        <taxon>Tannerellaceae</taxon>
        <taxon>Parabacteroides</taxon>
    </lineage>
</organism>
<comment type="caution">
    <text evidence="1">The sequence shown here is derived from an EMBL/GenBank/DDBJ whole genome shotgun (WGS) entry which is preliminary data.</text>
</comment>
<gene>
    <name evidence="1" type="ORF">HMPREF1535_00099</name>
</gene>
<evidence type="ECO:0008006" key="3">
    <source>
        <dbReference type="Google" id="ProtNLM"/>
    </source>
</evidence>
<dbReference type="Proteomes" id="UP000033047">
    <property type="component" value="Unassembled WGS sequence"/>
</dbReference>
<evidence type="ECO:0000313" key="1">
    <source>
        <dbReference type="EMBL" id="KKB59827.1"/>
    </source>
</evidence>
<dbReference type="GeneID" id="69981337"/>
<dbReference type="HOGENOM" id="CLU_075559_1_0_10"/>
<dbReference type="Pfam" id="PF13151">
    <property type="entry name" value="DUF3990"/>
    <property type="match status" value="1"/>
</dbReference>
<protein>
    <recommendedName>
        <fullName evidence="3">DUF3990 domain-containing protein</fullName>
    </recommendedName>
</protein>